<reference evidence="3" key="1">
    <citation type="submission" date="2012-09" db="EMBL/GenBank/DDBJ databases">
        <title>Metagenomic Characterization of a Microbial Community in Wastewater Detects High Levels of Antibiotic Resistance.</title>
        <authorList>
            <person name="Abrams M."/>
            <person name="Caldwell A."/>
            <person name="Vandaei E."/>
            <person name="Lee W."/>
            <person name="Perrott J."/>
            <person name="Khan S.Y."/>
            <person name="Ta J."/>
            <person name="Romero D."/>
            <person name="Nguyen V."/>
            <person name="Pourmand N."/>
            <person name="Ouverney C.C."/>
        </authorList>
    </citation>
    <scope>NUCLEOTIDE SEQUENCE</scope>
</reference>
<dbReference type="PANTHER" id="PTHR30404:SF0">
    <property type="entry name" value="N-ACETYLMURAMOYL-L-ALANINE AMIDASE AMIC"/>
    <property type="match status" value="1"/>
</dbReference>
<keyword evidence="1 3" id="KW-0378">Hydrolase</keyword>
<proteinExistence type="predicted"/>
<dbReference type="SUPFAM" id="SSF53187">
    <property type="entry name" value="Zn-dependent exopeptidases"/>
    <property type="match status" value="1"/>
</dbReference>
<dbReference type="SMART" id="SM00646">
    <property type="entry name" value="Ami_3"/>
    <property type="match status" value="1"/>
</dbReference>
<dbReference type="PANTHER" id="PTHR30404">
    <property type="entry name" value="N-ACETYLMURAMOYL-L-ALANINE AMIDASE"/>
    <property type="match status" value="1"/>
</dbReference>
<dbReference type="AlphaFoldDB" id="L7VTN9"/>
<dbReference type="GO" id="GO:0009253">
    <property type="term" value="P:peptidoglycan catabolic process"/>
    <property type="evidence" value="ECO:0007669"/>
    <property type="project" value="InterPro"/>
</dbReference>
<evidence type="ECO:0000259" key="2">
    <source>
        <dbReference type="SMART" id="SM00646"/>
    </source>
</evidence>
<dbReference type="Pfam" id="PF01520">
    <property type="entry name" value="Amidase_3"/>
    <property type="match status" value="1"/>
</dbReference>
<dbReference type="InterPro" id="IPR002508">
    <property type="entry name" value="MurNAc-LAA_cat"/>
</dbReference>
<dbReference type="GO" id="GO:0030288">
    <property type="term" value="C:outer membrane-bounded periplasmic space"/>
    <property type="evidence" value="ECO:0007669"/>
    <property type="project" value="TreeGrafter"/>
</dbReference>
<evidence type="ECO:0000256" key="1">
    <source>
        <dbReference type="ARBA" id="ARBA00022801"/>
    </source>
</evidence>
<accession>L7VTN9</accession>
<feature type="domain" description="MurNAc-LAA" evidence="2">
    <location>
        <begin position="86"/>
        <end position="206"/>
    </location>
</feature>
<protein>
    <submittedName>
        <fullName evidence="3">Cell wall hydrolase/autolysin</fullName>
    </submittedName>
</protein>
<dbReference type="EMBL" id="JX649904">
    <property type="protein sequence ID" value="AGC72517.1"/>
    <property type="molecule type" value="Genomic_DNA"/>
</dbReference>
<name>L7VTN9_9BACT</name>
<evidence type="ECO:0000313" key="3">
    <source>
        <dbReference type="EMBL" id="AGC72517.1"/>
    </source>
</evidence>
<dbReference type="InterPro" id="IPR050695">
    <property type="entry name" value="N-acetylmuramoyl_amidase_3"/>
</dbReference>
<sequence length="212" mass="22370">MIDPGHQLGNYRHTREVTKLVDAGGGQRKACNTTGTSTNDGFAESTFAFNVATELRPKLEALGATVLMTRNANSTDSWGPCINDRAALGNAENADLKISIHGDGSAASHHGFHIIVSTQNKSWHENSHALAIEARTALEAAGFARSTYIGGGTALSLRDDIGTLNLSNMPSIMAELGNMRNTNDAVLMASTEGQQRYATALADAAVAYLASH</sequence>
<organism evidence="3">
    <name type="scientific">uncultured bacterium A1Q1_fos_2059</name>
    <dbReference type="NCBI Taxonomy" id="1256559"/>
    <lineage>
        <taxon>Bacteria</taxon>
        <taxon>environmental samples</taxon>
    </lineage>
</organism>
<dbReference type="Gene3D" id="3.40.630.40">
    <property type="entry name" value="Zn-dependent exopeptidases"/>
    <property type="match status" value="1"/>
</dbReference>
<dbReference type="CDD" id="cd02696">
    <property type="entry name" value="MurNAc-LAA"/>
    <property type="match status" value="1"/>
</dbReference>
<dbReference type="GO" id="GO:0008745">
    <property type="term" value="F:N-acetylmuramoyl-L-alanine amidase activity"/>
    <property type="evidence" value="ECO:0007669"/>
    <property type="project" value="InterPro"/>
</dbReference>